<protein>
    <submittedName>
        <fullName evidence="3">Sorting nexin 15</fullName>
    </submittedName>
</protein>
<reference evidence="3 4" key="1">
    <citation type="journal article" date="2020" name="Nature">
        <title>Six reference-quality genomes reveal evolution of bat adaptations.</title>
        <authorList>
            <person name="Jebb D."/>
            <person name="Huang Z."/>
            <person name="Pippel M."/>
            <person name="Hughes G.M."/>
            <person name="Lavrichenko K."/>
            <person name="Devanna P."/>
            <person name="Winkler S."/>
            <person name="Jermiin L.S."/>
            <person name="Skirmuntt E.C."/>
            <person name="Katzourakis A."/>
            <person name="Burkitt-Gray L."/>
            <person name="Ray D.A."/>
            <person name="Sullivan K.A.M."/>
            <person name="Roscito J.G."/>
            <person name="Kirilenko B.M."/>
            <person name="Davalos L.M."/>
            <person name="Corthals A.P."/>
            <person name="Power M.L."/>
            <person name="Jones G."/>
            <person name="Ransome R.D."/>
            <person name="Dechmann D.K.N."/>
            <person name="Locatelli A.G."/>
            <person name="Puechmaille S.J."/>
            <person name="Fedrigo O."/>
            <person name="Jarvis E.D."/>
            <person name="Hiller M."/>
            <person name="Vernes S.C."/>
            <person name="Myers E.W."/>
            <person name="Teeling E.C."/>
        </authorList>
    </citation>
    <scope>NUCLEOTIDE SEQUENCE [LARGE SCALE GENOMIC DNA]</scope>
    <source>
        <strain evidence="3">MMolMol1</strain>
        <tissue evidence="3">Muscle</tissue>
    </source>
</reference>
<feature type="region of interest" description="Disordered" evidence="1">
    <location>
        <begin position="1"/>
        <end position="31"/>
    </location>
</feature>
<dbReference type="Gene3D" id="1.20.58.80">
    <property type="entry name" value="Phosphotransferase system, lactose/cellobiose-type IIA subunit"/>
    <property type="match status" value="1"/>
</dbReference>
<feature type="domain" description="MIT" evidence="2">
    <location>
        <begin position="29"/>
        <end position="106"/>
    </location>
</feature>
<dbReference type="PANTHER" id="PTHR15508">
    <property type="entry name" value="RIBOSOMAL PROTEIN S6 KINASE"/>
    <property type="match status" value="1"/>
</dbReference>
<dbReference type="Proteomes" id="UP000550707">
    <property type="component" value="Unassembled WGS sequence"/>
</dbReference>
<accession>A0A7J8EUB8</accession>
<dbReference type="SMART" id="SM00745">
    <property type="entry name" value="MIT"/>
    <property type="match status" value="1"/>
</dbReference>
<dbReference type="AlphaFoldDB" id="A0A7J8EUB8"/>
<dbReference type="PANTHER" id="PTHR15508:SF9">
    <property type="entry name" value="SORTING NEXIN-15"/>
    <property type="match status" value="1"/>
</dbReference>
<evidence type="ECO:0000313" key="4">
    <source>
        <dbReference type="Proteomes" id="UP000550707"/>
    </source>
</evidence>
<evidence type="ECO:0000259" key="2">
    <source>
        <dbReference type="SMART" id="SM00745"/>
    </source>
</evidence>
<organism evidence="3 4">
    <name type="scientific">Molossus molossus</name>
    <name type="common">Pallas' mastiff bat</name>
    <name type="synonym">Vespertilio molossus</name>
    <dbReference type="NCBI Taxonomy" id="27622"/>
    <lineage>
        <taxon>Eukaryota</taxon>
        <taxon>Metazoa</taxon>
        <taxon>Chordata</taxon>
        <taxon>Craniata</taxon>
        <taxon>Vertebrata</taxon>
        <taxon>Euteleostomi</taxon>
        <taxon>Mammalia</taxon>
        <taxon>Eutheria</taxon>
        <taxon>Laurasiatheria</taxon>
        <taxon>Chiroptera</taxon>
        <taxon>Yangochiroptera</taxon>
        <taxon>Molossidae</taxon>
        <taxon>Molossus</taxon>
    </lineage>
</organism>
<dbReference type="Pfam" id="PF04212">
    <property type="entry name" value="MIT"/>
    <property type="match status" value="1"/>
</dbReference>
<sequence length="106" mass="11651">MEAEPERLDHEPWEPGGQQEEEDKEGGPTPAYLSQATELITQALRDEKAGAYSAALQGYRDGVHILLQGVAGDPAPARREGVKKKAAEYLKRAEEILHLHLTKVPP</sequence>
<name>A0A7J8EUB8_MOLMO</name>
<feature type="compositionally biased region" description="Basic and acidic residues" evidence="1">
    <location>
        <begin position="1"/>
        <end position="13"/>
    </location>
</feature>
<comment type="caution">
    <text evidence="3">The sequence shown here is derived from an EMBL/GenBank/DDBJ whole genome shotgun (WGS) entry which is preliminary data.</text>
</comment>
<dbReference type="FunFam" id="1.20.58.80:FF:000017">
    <property type="entry name" value="sorting nexin-15 isoform X1"/>
    <property type="match status" value="1"/>
</dbReference>
<dbReference type="CDD" id="cd02677">
    <property type="entry name" value="MIT_SNX15"/>
    <property type="match status" value="1"/>
</dbReference>
<evidence type="ECO:0000256" key="1">
    <source>
        <dbReference type="SAM" id="MobiDB-lite"/>
    </source>
</evidence>
<dbReference type="InterPro" id="IPR036181">
    <property type="entry name" value="MIT_dom_sf"/>
</dbReference>
<dbReference type="InterPro" id="IPR007330">
    <property type="entry name" value="MIT_dom"/>
</dbReference>
<evidence type="ECO:0000313" key="3">
    <source>
        <dbReference type="EMBL" id="KAF6439077.1"/>
    </source>
</evidence>
<proteinExistence type="predicted"/>
<dbReference type="EMBL" id="JACASF010000013">
    <property type="protein sequence ID" value="KAF6439077.1"/>
    <property type="molecule type" value="Genomic_DNA"/>
</dbReference>
<dbReference type="SUPFAM" id="SSF116846">
    <property type="entry name" value="MIT domain"/>
    <property type="match status" value="1"/>
</dbReference>
<gene>
    <name evidence="3" type="ORF">HJG59_017117</name>
</gene>
<keyword evidence="4" id="KW-1185">Reference proteome</keyword>
<dbReference type="InterPro" id="IPR051866">
    <property type="entry name" value="Intracell_Sig-Traffick_Protein"/>
</dbReference>